<dbReference type="EMBL" id="CM001220">
    <property type="protein sequence ID" value="KEH29239.1"/>
    <property type="molecule type" value="Genomic_DNA"/>
</dbReference>
<accession>A0A072UHK7</accession>
<evidence type="ECO:0000313" key="2">
    <source>
        <dbReference type="EMBL" id="KEH29239.1"/>
    </source>
</evidence>
<reference evidence="3" key="3">
    <citation type="submission" date="2015-04" db="UniProtKB">
        <authorList>
            <consortium name="EnsemblPlants"/>
        </authorList>
    </citation>
    <scope>IDENTIFICATION</scope>
    <source>
        <strain evidence="3">cv. Jemalong A17</strain>
    </source>
</reference>
<dbReference type="PANTHER" id="PTHR10292">
    <property type="entry name" value="CLATHRIN HEAVY CHAIN RELATED"/>
    <property type="match status" value="1"/>
</dbReference>
<evidence type="ECO:0000313" key="3">
    <source>
        <dbReference type="EnsemblPlants" id="KEH29239"/>
    </source>
</evidence>
<name>A0A072UHK7_MEDTR</name>
<evidence type="ECO:0000313" key="4">
    <source>
        <dbReference type="Proteomes" id="UP000002051"/>
    </source>
</evidence>
<feature type="compositionally biased region" description="Basic and acidic residues" evidence="1">
    <location>
        <begin position="170"/>
        <end position="182"/>
    </location>
</feature>
<evidence type="ECO:0000256" key="1">
    <source>
        <dbReference type="SAM" id="MobiDB-lite"/>
    </source>
</evidence>
<protein>
    <submittedName>
        <fullName evidence="2 3">Uncharacterized protein</fullName>
    </submittedName>
</protein>
<keyword evidence="4" id="KW-1185">Reference proteome</keyword>
<proteinExistence type="predicted"/>
<reference evidence="2 4" key="2">
    <citation type="journal article" date="2014" name="BMC Genomics">
        <title>An improved genome release (version Mt4.0) for the model legume Medicago truncatula.</title>
        <authorList>
            <person name="Tang H."/>
            <person name="Krishnakumar V."/>
            <person name="Bidwell S."/>
            <person name="Rosen B."/>
            <person name="Chan A."/>
            <person name="Zhou S."/>
            <person name="Gentzbittel L."/>
            <person name="Childs K.L."/>
            <person name="Yandell M."/>
            <person name="Gundlach H."/>
            <person name="Mayer K.F."/>
            <person name="Schwartz D.C."/>
            <person name="Town C.D."/>
        </authorList>
    </citation>
    <scope>GENOME REANNOTATION</scope>
    <source>
        <strain evidence="2">A17</strain>
        <strain evidence="3 4">cv. Jemalong A17</strain>
    </source>
</reference>
<reference evidence="2 4" key="1">
    <citation type="journal article" date="2011" name="Nature">
        <title>The Medicago genome provides insight into the evolution of rhizobial symbioses.</title>
        <authorList>
            <person name="Young N.D."/>
            <person name="Debelle F."/>
            <person name="Oldroyd G.E."/>
            <person name="Geurts R."/>
            <person name="Cannon S.B."/>
            <person name="Udvardi M.K."/>
            <person name="Benedito V.A."/>
            <person name="Mayer K.F."/>
            <person name="Gouzy J."/>
            <person name="Schoof H."/>
            <person name="Van de Peer Y."/>
            <person name="Proost S."/>
            <person name="Cook D.R."/>
            <person name="Meyers B.C."/>
            <person name="Spannagl M."/>
            <person name="Cheung F."/>
            <person name="De Mita S."/>
            <person name="Krishnakumar V."/>
            <person name="Gundlach H."/>
            <person name="Zhou S."/>
            <person name="Mudge J."/>
            <person name="Bharti A.K."/>
            <person name="Murray J.D."/>
            <person name="Naoumkina M.A."/>
            <person name="Rosen B."/>
            <person name="Silverstein K.A."/>
            <person name="Tang H."/>
            <person name="Rombauts S."/>
            <person name="Zhao P.X."/>
            <person name="Zhou P."/>
            <person name="Barbe V."/>
            <person name="Bardou P."/>
            <person name="Bechner M."/>
            <person name="Bellec A."/>
            <person name="Berger A."/>
            <person name="Berges H."/>
            <person name="Bidwell S."/>
            <person name="Bisseling T."/>
            <person name="Choisne N."/>
            <person name="Couloux A."/>
            <person name="Denny R."/>
            <person name="Deshpande S."/>
            <person name="Dai X."/>
            <person name="Doyle J.J."/>
            <person name="Dudez A.M."/>
            <person name="Farmer A.D."/>
            <person name="Fouteau S."/>
            <person name="Franken C."/>
            <person name="Gibelin C."/>
            <person name="Gish J."/>
            <person name="Goldstein S."/>
            <person name="Gonzalez A.J."/>
            <person name="Green P.J."/>
            <person name="Hallab A."/>
            <person name="Hartog M."/>
            <person name="Hua A."/>
            <person name="Humphray S.J."/>
            <person name="Jeong D.H."/>
            <person name="Jing Y."/>
            <person name="Jocker A."/>
            <person name="Kenton S.M."/>
            <person name="Kim D.J."/>
            <person name="Klee K."/>
            <person name="Lai H."/>
            <person name="Lang C."/>
            <person name="Lin S."/>
            <person name="Macmil S.L."/>
            <person name="Magdelenat G."/>
            <person name="Matthews L."/>
            <person name="McCorrison J."/>
            <person name="Monaghan E.L."/>
            <person name="Mun J.H."/>
            <person name="Najar F.Z."/>
            <person name="Nicholson C."/>
            <person name="Noirot C."/>
            <person name="O'Bleness M."/>
            <person name="Paule C.R."/>
            <person name="Poulain J."/>
            <person name="Prion F."/>
            <person name="Qin B."/>
            <person name="Qu C."/>
            <person name="Retzel E.F."/>
            <person name="Riddle C."/>
            <person name="Sallet E."/>
            <person name="Samain S."/>
            <person name="Samson N."/>
            <person name="Sanders I."/>
            <person name="Saurat O."/>
            <person name="Scarpelli C."/>
            <person name="Schiex T."/>
            <person name="Segurens B."/>
            <person name="Severin A.J."/>
            <person name="Sherrier D.J."/>
            <person name="Shi R."/>
            <person name="Sims S."/>
            <person name="Singer S.R."/>
            <person name="Sinharoy S."/>
            <person name="Sterck L."/>
            <person name="Viollet A."/>
            <person name="Wang B.B."/>
            <person name="Wang K."/>
            <person name="Wang M."/>
            <person name="Wang X."/>
            <person name="Warfsmann J."/>
            <person name="Weissenbach J."/>
            <person name="White D.D."/>
            <person name="White J.D."/>
            <person name="Wiley G.B."/>
            <person name="Wincker P."/>
            <person name="Xing Y."/>
            <person name="Yang L."/>
            <person name="Yao Z."/>
            <person name="Ying F."/>
            <person name="Zhai J."/>
            <person name="Zhou L."/>
            <person name="Zuber A."/>
            <person name="Denarie J."/>
            <person name="Dixon R.A."/>
            <person name="May G.D."/>
            <person name="Schwartz D.C."/>
            <person name="Rogers J."/>
            <person name="Quetier F."/>
            <person name="Town C.D."/>
            <person name="Roe B.A."/>
        </authorList>
    </citation>
    <scope>NUCLEOTIDE SEQUENCE [LARGE SCALE GENOMIC DNA]</scope>
    <source>
        <strain evidence="2">A17</strain>
        <strain evidence="3 4">cv. Jemalong A17</strain>
    </source>
</reference>
<feature type="region of interest" description="Disordered" evidence="1">
    <location>
        <begin position="170"/>
        <end position="189"/>
    </location>
</feature>
<dbReference type="AlphaFoldDB" id="A0A072UHK7"/>
<dbReference type="PANTHER" id="PTHR10292:SF34">
    <property type="entry name" value="CLATHRIN HEAVY CHAIN 1-RELATED"/>
    <property type="match status" value="1"/>
</dbReference>
<dbReference type="STRING" id="3880.A0A072UHK7"/>
<dbReference type="EnsemblPlants" id="KEH29239">
    <property type="protein sequence ID" value="KEH29239"/>
    <property type="gene ID" value="MTR_4g029740"/>
</dbReference>
<gene>
    <name evidence="2" type="ordered locus">MTR_4g029740</name>
</gene>
<dbReference type="HOGENOM" id="CLU_1039628_0_0_1"/>
<sequence length="268" mass="30832">MHHVNNVRKKECFASCLSTCYELIRPDVALELAWKNNMMDFPSLISYRYSIPEYTSNVDELKKDRVESEFEKKVKEKERKNIIAQQVPKSFTSLSPLLSYLISLGCCNQRIYKWLPEHVQDIKKTYLHKVSSGYQNTMYRVRKGINKGEWIPVELREKLEPNWEDSKWKDKTEVNKQNRRSSDGPLHACGSIPTTEHSKRLVRGVTFSSRVVTTVTVGFAIDPSADPEIHGVFCTRSFTSASISTSSLQLGSTSMSSYLIIYHIILRI</sequence>
<dbReference type="Gene3D" id="1.25.40.730">
    <property type="match status" value="1"/>
</dbReference>
<dbReference type="Proteomes" id="UP000002051">
    <property type="component" value="Chromosome 4"/>
</dbReference>
<organism evidence="2 4">
    <name type="scientific">Medicago truncatula</name>
    <name type="common">Barrel medic</name>
    <name type="synonym">Medicago tribuloides</name>
    <dbReference type="NCBI Taxonomy" id="3880"/>
    <lineage>
        <taxon>Eukaryota</taxon>
        <taxon>Viridiplantae</taxon>
        <taxon>Streptophyta</taxon>
        <taxon>Embryophyta</taxon>
        <taxon>Tracheophyta</taxon>
        <taxon>Spermatophyta</taxon>
        <taxon>Magnoliopsida</taxon>
        <taxon>eudicotyledons</taxon>
        <taxon>Gunneridae</taxon>
        <taxon>Pentapetalae</taxon>
        <taxon>rosids</taxon>
        <taxon>fabids</taxon>
        <taxon>Fabales</taxon>
        <taxon>Fabaceae</taxon>
        <taxon>Papilionoideae</taxon>
        <taxon>50 kb inversion clade</taxon>
        <taxon>NPAAA clade</taxon>
        <taxon>Hologalegina</taxon>
        <taxon>IRL clade</taxon>
        <taxon>Trifolieae</taxon>
        <taxon>Medicago</taxon>
    </lineage>
</organism>